<feature type="transmembrane region" description="Helical" evidence="1">
    <location>
        <begin position="95"/>
        <end position="120"/>
    </location>
</feature>
<gene>
    <name evidence="2" type="ORF">UFOPK3662_03454</name>
</gene>
<feature type="transmembrane region" description="Helical" evidence="1">
    <location>
        <begin position="14"/>
        <end position="47"/>
    </location>
</feature>
<evidence type="ECO:0000313" key="2">
    <source>
        <dbReference type="EMBL" id="CAB4963585.1"/>
    </source>
</evidence>
<feature type="transmembrane region" description="Helical" evidence="1">
    <location>
        <begin position="141"/>
        <end position="165"/>
    </location>
</feature>
<keyword evidence="1" id="KW-0472">Membrane</keyword>
<keyword evidence="1" id="KW-1133">Transmembrane helix</keyword>
<dbReference type="InterPro" id="IPR007403">
    <property type="entry name" value="DUF456"/>
</dbReference>
<feature type="transmembrane region" description="Helical" evidence="1">
    <location>
        <begin position="54"/>
        <end position="75"/>
    </location>
</feature>
<organism evidence="2">
    <name type="scientific">freshwater metagenome</name>
    <dbReference type="NCBI Taxonomy" id="449393"/>
    <lineage>
        <taxon>unclassified sequences</taxon>
        <taxon>metagenomes</taxon>
        <taxon>ecological metagenomes</taxon>
    </lineage>
</organism>
<reference evidence="2" key="1">
    <citation type="submission" date="2020-05" db="EMBL/GenBank/DDBJ databases">
        <authorList>
            <person name="Chiriac C."/>
            <person name="Salcher M."/>
            <person name="Ghai R."/>
            <person name="Kavagutti S V."/>
        </authorList>
    </citation>
    <scope>NUCLEOTIDE SEQUENCE</scope>
</reference>
<evidence type="ECO:0000256" key="1">
    <source>
        <dbReference type="SAM" id="Phobius"/>
    </source>
</evidence>
<keyword evidence="1" id="KW-0812">Transmembrane</keyword>
<protein>
    <submittedName>
        <fullName evidence="2">Unannotated protein</fullName>
    </submittedName>
</protein>
<proteinExistence type="predicted"/>
<name>A0A6J7L6U7_9ZZZZ</name>
<dbReference type="Pfam" id="PF04306">
    <property type="entry name" value="DUF456"/>
    <property type="match status" value="1"/>
</dbReference>
<sequence>MDVWEATHVSATEILLALVIAVGVVGVIVPVLPGTVLVLGAVLVWALDVGTATAWAVFAVSATFLVVGAVVKYLVPGRQLKASGVPNRTLLAGALLGFVGFFVIPVVGLFVGFVLGIYLAERARVGGAAAWPSTKHALRAVGVSILIELVAAALAAATWVVGVVVT</sequence>
<dbReference type="EMBL" id="CAFBMW010000043">
    <property type="protein sequence ID" value="CAB4963585.1"/>
    <property type="molecule type" value="Genomic_DNA"/>
</dbReference>
<accession>A0A6J7L6U7</accession>
<dbReference type="AlphaFoldDB" id="A0A6J7L6U7"/>